<gene>
    <name evidence="2" type="ORF">V0288_04305</name>
</gene>
<keyword evidence="1" id="KW-0472">Membrane</keyword>
<comment type="caution">
    <text evidence="2">The sequence shown here is derived from an EMBL/GenBank/DDBJ whole genome shotgun (WGS) entry which is preliminary data.</text>
</comment>
<dbReference type="AlphaFoldDB" id="A0AAW9QGX6"/>
<reference evidence="2 3" key="1">
    <citation type="submission" date="2024-01" db="EMBL/GenBank/DDBJ databases">
        <title>Genomic insights into the taxonomy and metabolism of the cyanobacterium Pannus brasiliensis CCIBt3594.</title>
        <authorList>
            <person name="Machado M."/>
            <person name="Botero N.B."/>
            <person name="Andreote A.P.D."/>
            <person name="Feitosa A.M.T."/>
            <person name="Popin R."/>
            <person name="Sivonen K."/>
            <person name="Fiore M.F."/>
        </authorList>
    </citation>
    <scope>NUCLEOTIDE SEQUENCE [LARGE SCALE GENOMIC DNA]</scope>
    <source>
        <strain evidence="2 3">CCIBt3594</strain>
    </source>
</reference>
<evidence type="ECO:0000313" key="2">
    <source>
        <dbReference type="EMBL" id="MEG3436333.1"/>
    </source>
</evidence>
<evidence type="ECO:0000313" key="3">
    <source>
        <dbReference type="Proteomes" id="UP001328733"/>
    </source>
</evidence>
<keyword evidence="1" id="KW-0812">Transmembrane</keyword>
<keyword evidence="1" id="KW-1133">Transmembrane helix</keyword>
<sequence>MESANRPYERVERTVDRTAAIVTPAEYHDRVRWGPIISGLVVTLASQLLLSALGAAIGLSSIAGSGAPRSNAPGVGNAVGWWSVISLFISLFLGGWVMARACGPVNRSTSLLNAIILWATTLALSAWLLSTGVTGVFGWVASNADTIVNQAQQGAINVPNQAPNLTAQQTRDIAGNAARVGWSFFLGSLLGLASALIGAAVGTRRYRTAIPVTPYNE</sequence>
<name>A0AAW9QGX6_9CHRO</name>
<keyword evidence="3" id="KW-1185">Reference proteome</keyword>
<evidence type="ECO:0008006" key="4">
    <source>
        <dbReference type="Google" id="ProtNLM"/>
    </source>
</evidence>
<feature type="transmembrane region" description="Helical" evidence="1">
    <location>
        <begin position="79"/>
        <end position="99"/>
    </location>
</feature>
<protein>
    <recommendedName>
        <fullName evidence="4">DUF4199 domain-containing protein</fullName>
    </recommendedName>
</protein>
<accession>A0AAW9QGX6</accession>
<evidence type="ECO:0000256" key="1">
    <source>
        <dbReference type="SAM" id="Phobius"/>
    </source>
</evidence>
<dbReference type="RefSeq" id="WP_332863788.1">
    <property type="nucleotide sequence ID" value="NZ_JBAFSM010000005.1"/>
</dbReference>
<organism evidence="2 3">
    <name type="scientific">Pannus brasiliensis CCIBt3594</name>
    <dbReference type="NCBI Taxonomy" id="1427578"/>
    <lineage>
        <taxon>Bacteria</taxon>
        <taxon>Bacillati</taxon>
        <taxon>Cyanobacteriota</taxon>
        <taxon>Cyanophyceae</taxon>
        <taxon>Oscillatoriophycideae</taxon>
        <taxon>Chroococcales</taxon>
        <taxon>Microcystaceae</taxon>
        <taxon>Pannus</taxon>
    </lineage>
</organism>
<feature type="transmembrane region" description="Helical" evidence="1">
    <location>
        <begin position="180"/>
        <end position="201"/>
    </location>
</feature>
<dbReference type="EMBL" id="JBAFSM010000005">
    <property type="protein sequence ID" value="MEG3436333.1"/>
    <property type="molecule type" value="Genomic_DNA"/>
</dbReference>
<feature type="transmembrane region" description="Helical" evidence="1">
    <location>
        <begin position="111"/>
        <end position="129"/>
    </location>
</feature>
<feature type="transmembrane region" description="Helical" evidence="1">
    <location>
        <begin position="36"/>
        <end position="59"/>
    </location>
</feature>
<proteinExistence type="predicted"/>
<dbReference type="Proteomes" id="UP001328733">
    <property type="component" value="Unassembled WGS sequence"/>
</dbReference>